<keyword evidence="5" id="KW-1185">Reference proteome</keyword>
<evidence type="ECO:0000259" key="1">
    <source>
        <dbReference type="Pfam" id="PF13569"/>
    </source>
</evidence>
<evidence type="ECO:0000259" key="3">
    <source>
        <dbReference type="Pfam" id="PF24879"/>
    </source>
</evidence>
<reference evidence="4" key="2">
    <citation type="submission" date="2020-09" db="EMBL/GenBank/DDBJ databases">
        <authorList>
            <person name="Sun Q."/>
            <person name="Zhou Y."/>
        </authorList>
    </citation>
    <scope>NUCLEOTIDE SEQUENCE</scope>
    <source>
        <strain evidence="4">CGMCC 1.15760</strain>
    </source>
</reference>
<dbReference type="Proteomes" id="UP000616608">
    <property type="component" value="Unassembled WGS sequence"/>
</dbReference>
<dbReference type="InterPro" id="IPR043782">
    <property type="entry name" value="DUF5724"/>
</dbReference>
<reference evidence="4" key="1">
    <citation type="journal article" date="2014" name="Int. J. Syst. Evol. Microbiol.">
        <title>Complete genome sequence of Corynebacterium casei LMG S-19264T (=DSM 44701T), isolated from a smear-ripened cheese.</title>
        <authorList>
            <consortium name="US DOE Joint Genome Institute (JGI-PGF)"/>
            <person name="Walter F."/>
            <person name="Albersmeier A."/>
            <person name="Kalinowski J."/>
            <person name="Ruckert C."/>
        </authorList>
    </citation>
    <scope>NUCLEOTIDE SEQUENCE</scope>
    <source>
        <strain evidence="4">CGMCC 1.15760</strain>
    </source>
</reference>
<evidence type="ECO:0008006" key="6">
    <source>
        <dbReference type="Google" id="ProtNLM"/>
    </source>
</evidence>
<dbReference type="RefSeq" id="WP_188613417.1">
    <property type="nucleotide sequence ID" value="NZ_BMJT01000001.1"/>
</dbReference>
<dbReference type="Pfam" id="PF24879">
    <property type="entry name" value="DUF7737"/>
    <property type="match status" value="1"/>
</dbReference>
<dbReference type="Pfam" id="PF18991">
    <property type="entry name" value="DUF5724"/>
    <property type="match status" value="1"/>
</dbReference>
<protein>
    <recommendedName>
        <fullName evidence="6">DUF4132 domain-containing protein</fullName>
    </recommendedName>
</protein>
<dbReference type="InterPro" id="IPR056639">
    <property type="entry name" value="DUF7737"/>
</dbReference>
<accession>A0A917D6D8</accession>
<sequence>MKEALAQLLTKMEAKYKENGEVYHYNNAKKFEKILTDYNVTTVDDLFEGGLTDILTDMYSASFAAELKTYCTEQLTMNYTEGPYRRSFHSSNISDHATSILSLLLAGSLNETADVLTIIRKGYDTYYNGMVYMYGNKQRERLATSEFVNAKFTHLLKVGDEEAMAYVEEAIFGENNTAILSHTVIRSIIASDNRKAIEWLGQLLLAAQRQEGIRQAILESADRGTVTTLVYFMDLIKAHDLMRFSAVQRAVSTWTGLGYYVEDKKIIQKVLDLSFDILAHGADVEPLLQSQDAIMNYAALWSIATRDVEEISTVLARLIQGEKHQILATLYFISMLDKKSVMQATILQVIMAHDDLDILTMAMQHLFPISTSYTFYNHIYENKQTKKIAGHYRYLLDYPTSLLPRLEEIATLFTKPTHELYGKPFPWIDYELERAYVSSGAMLLAQIWGDQEYLLKLYDERATLTATQRENLLGIFVEIEDMPQANEFLVECLQDRGTRELALNLVKYKKTSLTNEQIQAVEQLLYLKSGATRQAILNILKTQPVTQICESAERLVKDGKQDIRLGGLSLLIEMKKGKKVSLTQMQEIITHIAKPTEKEQELIDVIVDDTSQKTLASGFGIFEPNYDRSGIKALPPVVDQAMYQLTSYPYEALQDKIMQLIPLIQERENIEYEAQDWYKNPITVLFANRYSILHGKEGERIENYPFADVWLQWKDDVQLTAMDCLMVVLFTRQGRVWGHGLKKEVKNRLANMINFDHINTFNEWFTRLPHSEKVDKIIRLLYNTEFETEQDQTIPFNAMYNAMVEYIATVPEEEWFARVNTGNSWDEYDYGRFPLFQELLSVCRRHVVTNEHFTRMFSIYRVLTEKSEAYARQKGRAITHYPIRHASDADVAHAHELGLVPIDACYLHLFDPENPRYNSSDLFRYDERKNLVERYPFLQEVYDTTVARIAEIELSRGELKTEVSHLANSHIYLQGVDYFARLLHVLKGLKLVRGYMWAGDYTKREVFSKMLENASPLEGETVEDLKLALKPYKITEEELLNAMMYTPKYIPLVSEYLGWNGLESAAWYFRAHTTDALSEESISQIQLYTNITANEFRDGVFAREWLLEVYQALGKRRFEKLYESAKYASEGSNHRRAQLFSDAALGKLKLKPLMEEVADKRNKDKLRCIGLIPLSKRIPLKDAYKRYQFIQNFLKESKQFGAQRRESEKLASQVAVENLARNLGDDVTRFMWRMEIFELNTILQYFEPIKIDDITLHLEANDKGIVDYVVHKEDKRLKTVPSRLKKHAKVVEITAIRKALREQQKRSRKSFEEAMEKGTVFSFGEMKALLEHPVLAPMLSKLYIVAEQQVGLLTKLTLADDAEVRIAHPYDLYASSKWAAIQHEVFTEKIVQPFKQVFRELYVVNEDERDRIKSARYAGHQIQPQKTVALLKNRGWLVSYDEGLRKVYYNEDIVVTMYAMADWFSPADIEAPTLEYVMFYNRRTGKPITLQEVPPLIFSEAMRDIDLVVSVAHVGGVDPEASYSTIETRAAIVRELTVMLNLPHISVEKQHVLIEGSLAQYSINLGSGTVHKVGGAMMPILAVQSQHRGRIFLPFADEDPRTAEIMSKIVMLSEDNTIKDPSILQMIRYS</sequence>
<dbReference type="EMBL" id="BMJT01000001">
    <property type="protein sequence ID" value="GGG13565.1"/>
    <property type="molecule type" value="Genomic_DNA"/>
</dbReference>
<feature type="domain" description="DUF5724" evidence="2">
    <location>
        <begin position="15"/>
        <end position="1234"/>
    </location>
</feature>
<comment type="caution">
    <text evidence="4">The sequence shown here is derived from an EMBL/GenBank/DDBJ whole genome shotgun (WGS) entry which is preliminary data.</text>
</comment>
<organism evidence="4 5">
    <name type="scientific">Lysinibacillus alkalisoli</name>
    <dbReference type="NCBI Taxonomy" id="1911548"/>
    <lineage>
        <taxon>Bacteria</taxon>
        <taxon>Bacillati</taxon>
        <taxon>Bacillota</taxon>
        <taxon>Bacilli</taxon>
        <taxon>Bacillales</taxon>
        <taxon>Bacillaceae</taxon>
        <taxon>Lysinibacillus</taxon>
    </lineage>
</organism>
<evidence type="ECO:0000313" key="4">
    <source>
        <dbReference type="EMBL" id="GGG13565.1"/>
    </source>
</evidence>
<feature type="domain" description="DUF4132" evidence="1">
    <location>
        <begin position="1275"/>
        <end position="1436"/>
    </location>
</feature>
<name>A0A917D6D8_9BACI</name>
<dbReference type="InterPro" id="IPR025406">
    <property type="entry name" value="DUF4132"/>
</dbReference>
<evidence type="ECO:0000313" key="5">
    <source>
        <dbReference type="Proteomes" id="UP000616608"/>
    </source>
</evidence>
<proteinExistence type="predicted"/>
<feature type="domain" description="DUF7737" evidence="3">
    <location>
        <begin position="1526"/>
        <end position="1627"/>
    </location>
</feature>
<dbReference type="Pfam" id="PF13569">
    <property type="entry name" value="DUF4132"/>
    <property type="match status" value="1"/>
</dbReference>
<gene>
    <name evidence="4" type="ORF">GCM10007425_04860</name>
</gene>
<evidence type="ECO:0000259" key="2">
    <source>
        <dbReference type="Pfam" id="PF18991"/>
    </source>
</evidence>